<evidence type="ECO:0000313" key="2">
    <source>
        <dbReference type="Proteomes" id="UP000054783"/>
    </source>
</evidence>
<reference evidence="1 2" key="1">
    <citation type="submission" date="2015-01" db="EMBL/GenBank/DDBJ databases">
        <title>Evolution of Trichinella species and genotypes.</title>
        <authorList>
            <person name="Korhonen P.K."/>
            <person name="Edoardo P."/>
            <person name="Giuseppe L.R."/>
            <person name="Gasser R.B."/>
        </authorList>
    </citation>
    <scope>NUCLEOTIDE SEQUENCE [LARGE SCALE GENOMIC DNA]</scope>
    <source>
        <strain evidence="1">ISS2496</strain>
    </source>
</reference>
<organism evidence="1 2">
    <name type="scientific">Trichinella patagoniensis</name>
    <dbReference type="NCBI Taxonomy" id="990121"/>
    <lineage>
        <taxon>Eukaryota</taxon>
        <taxon>Metazoa</taxon>
        <taxon>Ecdysozoa</taxon>
        <taxon>Nematoda</taxon>
        <taxon>Enoplea</taxon>
        <taxon>Dorylaimia</taxon>
        <taxon>Trichinellida</taxon>
        <taxon>Trichinellidae</taxon>
        <taxon>Trichinella</taxon>
    </lineage>
</organism>
<proteinExistence type="predicted"/>
<accession>A0A0V0W1L4</accession>
<dbReference type="Proteomes" id="UP000054783">
    <property type="component" value="Unassembled WGS sequence"/>
</dbReference>
<comment type="caution">
    <text evidence="1">The sequence shown here is derived from an EMBL/GenBank/DDBJ whole genome shotgun (WGS) entry which is preliminary data.</text>
</comment>
<evidence type="ECO:0000313" key="1">
    <source>
        <dbReference type="EMBL" id="KRX69560.1"/>
    </source>
</evidence>
<dbReference type="AlphaFoldDB" id="A0A0V0W1L4"/>
<sequence>MKQSASAKWRPQTRDQISLAADYLKAGALFA</sequence>
<dbReference type="EMBL" id="JYDQ01005932">
    <property type="protein sequence ID" value="KRX69560.1"/>
    <property type="molecule type" value="Genomic_DNA"/>
</dbReference>
<name>A0A0V0W1L4_9BILA</name>
<gene>
    <name evidence="1" type="ORF">T12_1771</name>
</gene>
<protein>
    <submittedName>
        <fullName evidence="1">Uncharacterized protein</fullName>
    </submittedName>
</protein>
<keyword evidence="2" id="KW-1185">Reference proteome</keyword>